<organism evidence="1 2">
    <name type="scientific">Potamilus streckersoni</name>
    <dbReference type="NCBI Taxonomy" id="2493646"/>
    <lineage>
        <taxon>Eukaryota</taxon>
        <taxon>Metazoa</taxon>
        <taxon>Spiralia</taxon>
        <taxon>Lophotrochozoa</taxon>
        <taxon>Mollusca</taxon>
        <taxon>Bivalvia</taxon>
        <taxon>Autobranchia</taxon>
        <taxon>Heteroconchia</taxon>
        <taxon>Palaeoheterodonta</taxon>
        <taxon>Unionida</taxon>
        <taxon>Unionoidea</taxon>
        <taxon>Unionidae</taxon>
        <taxon>Ambleminae</taxon>
        <taxon>Lampsilini</taxon>
        <taxon>Potamilus</taxon>
    </lineage>
</organism>
<evidence type="ECO:0000313" key="1">
    <source>
        <dbReference type="EMBL" id="KAK3580763.1"/>
    </source>
</evidence>
<keyword evidence="2" id="KW-1185">Reference proteome</keyword>
<reference evidence="1" key="3">
    <citation type="submission" date="2023-05" db="EMBL/GenBank/DDBJ databases">
        <authorList>
            <person name="Smith C.H."/>
        </authorList>
    </citation>
    <scope>NUCLEOTIDE SEQUENCE</scope>
    <source>
        <strain evidence="1">CHS0354</strain>
        <tissue evidence="1">Mantle</tissue>
    </source>
</reference>
<reference evidence="1" key="1">
    <citation type="journal article" date="2021" name="Genome Biol. Evol.">
        <title>A High-Quality Reference Genome for a Parasitic Bivalve with Doubly Uniparental Inheritance (Bivalvia: Unionida).</title>
        <authorList>
            <person name="Smith C.H."/>
        </authorList>
    </citation>
    <scope>NUCLEOTIDE SEQUENCE</scope>
    <source>
        <strain evidence="1">CHS0354</strain>
    </source>
</reference>
<dbReference type="Proteomes" id="UP001195483">
    <property type="component" value="Unassembled WGS sequence"/>
</dbReference>
<protein>
    <submittedName>
        <fullName evidence="1">Uncharacterized protein</fullName>
    </submittedName>
</protein>
<accession>A0AAE0RW47</accession>
<proteinExistence type="predicted"/>
<evidence type="ECO:0000313" key="2">
    <source>
        <dbReference type="Proteomes" id="UP001195483"/>
    </source>
</evidence>
<sequence length="127" mass="14295">MPQVAHKASTIKLYCRQFAALRIDGHTEGSVCFANSCCCFFILVSICSTDEVRIQLIPPLLSIVSFPQSVDGEDKEERCKDAALLHTCIDSDAVCEMVVAYDITWEVFDEVYNFLWDSIKPGYSESR</sequence>
<comment type="caution">
    <text evidence="1">The sequence shown here is derived from an EMBL/GenBank/DDBJ whole genome shotgun (WGS) entry which is preliminary data.</text>
</comment>
<dbReference type="EMBL" id="JAEAOA010001395">
    <property type="protein sequence ID" value="KAK3580763.1"/>
    <property type="molecule type" value="Genomic_DNA"/>
</dbReference>
<dbReference type="AlphaFoldDB" id="A0AAE0RW47"/>
<gene>
    <name evidence="1" type="ORF">CHS0354_023048</name>
</gene>
<name>A0AAE0RW47_9BIVA</name>
<reference evidence="1" key="2">
    <citation type="journal article" date="2021" name="Genome Biol. Evol.">
        <title>Developing a high-quality reference genome for a parasitic bivalve with doubly uniparental inheritance (Bivalvia: Unionida).</title>
        <authorList>
            <person name="Smith C.H."/>
        </authorList>
    </citation>
    <scope>NUCLEOTIDE SEQUENCE</scope>
    <source>
        <strain evidence="1">CHS0354</strain>
        <tissue evidence="1">Mantle</tissue>
    </source>
</reference>